<organism evidence="1 2">
    <name type="scientific">Priestia koreensis</name>
    <dbReference type="NCBI Taxonomy" id="284581"/>
    <lineage>
        <taxon>Bacteria</taxon>
        <taxon>Bacillati</taxon>
        <taxon>Bacillota</taxon>
        <taxon>Bacilli</taxon>
        <taxon>Bacillales</taxon>
        <taxon>Bacillaceae</taxon>
        <taxon>Priestia</taxon>
    </lineage>
</organism>
<reference evidence="2" key="1">
    <citation type="submission" date="2015-08" db="EMBL/GenBank/DDBJ databases">
        <title>Fjat-14210 dsm16467.</title>
        <authorList>
            <person name="Liu B."/>
            <person name="Wang J."/>
            <person name="Zhu Y."/>
            <person name="Liu G."/>
            <person name="Chen Q."/>
            <person name="Chen Z."/>
            <person name="Lan J."/>
            <person name="Che J."/>
            <person name="Ge C."/>
            <person name="Shi H."/>
            <person name="Pan Z."/>
            <person name="Liu X."/>
        </authorList>
    </citation>
    <scope>NUCLEOTIDE SEQUENCE [LARGE SCALE GENOMIC DNA]</scope>
    <source>
        <strain evidence="2">DSM 16467</strain>
    </source>
</reference>
<dbReference type="Pfam" id="PF07070">
    <property type="entry name" value="Spo0M"/>
    <property type="match status" value="1"/>
</dbReference>
<evidence type="ECO:0000313" key="1">
    <source>
        <dbReference type="EMBL" id="KOO50819.1"/>
    </source>
</evidence>
<name>A0A0M0LID2_9BACI</name>
<dbReference type="PANTHER" id="PTHR40053:SF1">
    <property type="entry name" value="SPORULATION-CONTROL PROTEIN SPO0M"/>
    <property type="match status" value="1"/>
</dbReference>
<evidence type="ECO:0000313" key="2">
    <source>
        <dbReference type="Proteomes" id="UP000037558"/>
    </source>
</evidence>
<dbReference type="PATRIC" id="fig|284581.3.peg.1002"/>
<sequence>MAIFNKVLARMGIGSARVDTKLYKDQLIAGEKIEGVIEVYGGNVEQEIDSIYLNLYTSYIREVNDSKVKENYLLNSFKIADPFVIQSQEKKEIPFSFDLPADTPVTMGRTRVWIATGLDIKNAVDPSDVDHMEVLPHPILHATINAMSDMGFRLRQVECEEAPRRLRGRLPFLQEFEFVPTRGAFHGKLDELELMFYFRAPGKFDVLMEVDRRSRGISGFLAEALELDETLVRFTVTDEDIPQLKSLLESVVARYS</sequence>
<keyword evidence="2" id="KW-1185">Reference proteome</keyword>
<accession>A0A0M0LID2</accession>
<dbReference type="RefSeq" id="WP_053399992.1">
    <property type="nucleotide sequence ID" value="NZ_JAUKEN010000002.1"/>
</dbReference>
<dbReference type="EMBL" id="LILC01000002">
    <property type="protein sequence ID" value="KOO50819.1"/>
    <property type="molecule type" value="Genomic_DNA"/>
</dbReference>
<dbReference type="AlphaFoldDB" id="A0A0M0LID2"/>
<protein>
    <submittedName>
        <fullName evidence="1">Sporulation protein SpoOM</fullName>
    </submittedName>
</protein>
<comment type="caution">
    <text evidence="1">The sequence shown here is derived from an EMBL/GenBank/DDBJ whole genome shotgun (WGS) entry which is preliminary data.</text>
</comment>
<dbReference type="PANTHER" id="PTHR40053">
    <property type="entry name" value="SPORULATION-CONTROL PROTEIN SPO0M"/>
    <property type="match status" value="1"/>
</dbReference>
<proteinExistence type="predicted"/>
<dbReference type="OrthoDB" id="2351239at2"/>
<dbReference type="STRING" id="284581.AMD01_03540"/>
<gene>
    <name evidence="1" type="ORF">AMD01_03540</name>
</gene>
<dbReference type="InterPro" id="IPR009776">
    <property type="entry name" value="Spore_0_M"/>
</dbReference>
<dbReference type="Proteomes" id="UP000037558">
    <property type="component" value="Unassembled WGS sequence"/>
</dbReference>